<evidence type="ECO:0000256" key="5">
    <source>
        <dbReference type="ARBA" id="ARBA00022884"/>
    </source>
</evidence>
<comment type="subcellular location">
    <subcellularLocation>
        <location evidence="1">Cytoplasm</location>
    </subcellularLocation>
</comment>
<name>A0A0F3IU62_9PROT</name>
<dbReference type="InterPro" id="IPR036465">
    <property type="entry name" value="vWFA_dom_sf"/>
</dbReference>
<dbReference type="GO" id="GO:0005737">
    <property type="term" value="C:cytoplasm"/>
    <property type="evidence" value="ECO:0007669"/>
    <property type="project" value="UniProtKB-SubCell"/>
</dbReference>
<gene>
    <name evidence="8" type="ORF">VZ95_06715</name>
</gene>
<dbReference type="RefSeq" id="WP_045775172.1">
    <property type="nucleotide sequence ID" value="NZ_LAJY01000137.1"/>
</dbReference>
<dbReference type="EMBL" id="LAJY01000137">
    <property type="protein sequence ID" value="KJV10162.1"/>
    <property type="molecule type" value="Genomic_DNA"/>
</dbReference>
<dbReference type="GO" id="GO:0046872">
    <property type="term" value="F:metal ion binding"/>
    <property type="evidence" value="ECO:0007669"/>
    <property type="project" value="UniProtKB-KW"/>
</dbReference>
<keyword evidence="3" id="KW-0963">Cytoplasm</keyword>
<keyword evidence="4" id="KW-0479">Metal-binding</keyword>
<dbReference type="GO" id="GO:0003723">
    <property type="term" value="F:RNA binding"/>
    <property type="evidence" value="ECO:0007669"/>
    <property type="project" value="UniProtKB-KW"/>
</dbReference>
<dbReference type="OrthoDB" id="208855at2"/>
<dbReference type="InterPro" id="IPR008858">
    <property type="entry name" value="TROVE_dom"/>
</dbReference>
<evidence type="ECO:0000256" key="3">
    <source>
        <dbReference type="ARBA" id="ARBA00022490"/>
    </source>
</evidence>
<evidence type="ECO:0000256" key="1">
    <source>
        <dbReference type="ARBA" id="ARBA00004496"/>
    </source>
</evidence>
<keyword evidence="5" id="KW-0694">RNA-binding</keyword>
<dbReference type="InterPro" id="IPR040322">
    <property type="entry name" value="TROVE2"/>
</dbReference>
<accession>A0A0F3IU62</accession>
<comment type="similarity">
    <text evidence="2">Belongs to the Ro 60 kDa family.</text>
</comment>
<dbReference type="SUPFAM" id="SSF140864">
    <property type="entry name" value="TROVE domain-like"/>
    <property type="match status" value="1"/>
</dbReference>
<evidence type="ECO:0000256" key="6">
    <source>
        <dbReference type="ARBA" id="ARBA00023274"/>
    </source>
</evidence>
<dbReference type="Gene3D" id="3.40.50.410">
    <property type="entry name" value="von Willebrand factor, type A domain"/>
    <property type="match status" value="1"/>
</dbReference>
<organism evidence="8 9">
    <name type="scientific">Elstera litoralis</name>
    <dbReference type="NCBI Taxonomy" id="552518"/>
    <lineage>
        <taxon>Bacteria</taxon>
        <taxon>Pseudomonadati</taxon>
        <taxon>Pseudomonadota</taxon>
        <taxon>Alphaproteobacteria</taxon>
        <taxon>Rhodospirillales</taxon>
        <taxon>Rhodospirillaceae</taxon>
        <taxon>Elstera</taxon>
    </lineage>
</organism>
<sequence>MANPQLFAPAVPTGHSRNQEGALAYAYGAEHLLAQMACTGTLYDGFYGKAEDQLTAVLAAAAQVDPIFVAQTAIYARHTARMKDMPALLTAYLTRAAPDLSVPVFRAVIDSGRMLRTFVQIVRSGRVGRKSFGTRPKRLVQRWLEEVPMPVLLQAATGKDPSLADIVRLVHPRPADATRRAFYGWLIGKPYDLAALPPEVAAFEAWKRDSTQPLPPVPFEWLTHRPLTGAQWAELSERMGWHGLRVNLNALTAHGAFAVPGVTERVAARLGNLAAARKAKLMPHQALIALASLKSRVPKLIKAALLGVLEESLAEVPALPGRVVICPDISPSMQTPVTGDRQSASSKLLCIDVAALLTVAILRKNPQAGVLPFDLGVQPITLDPQANFGTNHARLAALKGNGTAVSAPLRALVELRTAVDLVIILSDNQSWADAPQPERTALLAAWEEVKARNPEARLICIDLQALGTSQAPERADILNLGGFTDGMFGAMHRFVARESGGDWVGLIKETSV</sequence>
<reference evidence="8 9" key="1">
    <citation type="submission" date="2015-03" db="EMBL/GenBank/DDBJ databases">
        <title>Draft genome sequence of Elstera litoralis.</title>
        <authorList>
            <person name="Rahalkar M.C."/>
            <person name="Dhakephalkar P.K."/>
            <person name="Pore S.D."/>
            <person name="Arora P."/>
            <person name="Kapse N.G."/>
            <person name="Pandit P.S."/>
        </authorList>
    </citation>
    <scope>NUCLEOTIDE SEQUENCE [LARGE SCALE GENOMIC DNA]</scope>
    <source>
        <strain evidence="8 9">Dia-1</strain>
    </source>
</reference>
<dbReference type="PANTHER" id="PTHR14202">
    <property type="entry name" value="60 KDA RIBONUCLEOPROTEIN SSA/RO"/>
    <property type="match status" value="1"/>
</dbReference>
<dbReference type="PROSITE" id="PS50988">
    <property type="entry name" value="TROVE"/>
    <property type="match status" value="1"/>
</dbReference>
<dbReference type="GO" id="GO:1990904">
    <property type="term" value="C:ribonucleoprotein complex"/>
    <property type="evidence" value="ECO:0007669"/>
    <property type="project" value="UniProtKB-KW"/>
</dbReference>
<dbReference type="PANTHER" id="PTHR14202:SF0">
    <property type="entry name" value="RNA-BINDING PROTEIN RO60"/>
    <property type="match status" value="1"/>
</dbReference>
<protein>
    <submittedName>
        <fullName evidence="8">RNA-binding protein</fullName>
    </submittedName>
</protein>
<evidence type="ECO:0000313" key="8">
    <source>
        <dbReference type="EMBL" id="KJV10162.1"/>
    </source>
</evidence>
<evidence type="ECO:0000256" key="2">
    <source>
        <dbReference type="ARBA" id="ARBA00007814"/>
    </source>
</evidence>
<dbReference type="InterPro" id="IPR037214">
    <property type="entry name" value="TROVE_dom_sf"/>
</dbReference>
<keyword evidence="6" id="KW-0687">Ribonucleoprotein</keyword>
<dbReference type="Proteomes" id="UP000033774">
    <property type="component" value="Unassembled WGS sequence"/>
</dbReference>
<evidence type="ECO:0000313" key="9">
    <source>
        <dbReference type="Proteomes" id="UP000033774"/>
    </source>
</evidence>
<evidence type="ECO:0000256" key="4">
    <source>
        <dbReference type="ARBA" id="ARBA00022723"/>
    </source>
</evidence>
<dbReference type="Pfam" id="PF25045">
    <property type="entry name" value="vWA_Ro60"/>
    <property type="match status" value="1"/>
</dbReference>
<comment type="caution">
    <text evidence="8">The sequence shown here is derived from an EMBL/GenBank/DDBJ whole genome shotgun (WGS) entry which is preliminary data.</text>
</comment>
<dbReference type="InterPro" id="IPR056800">
    <property type="entry name" value="vWA_Ro60"/>
</dbReference>
<feature type="domain" description="TROVE" evidence="7">
    <location>
        <begin position="16"/>
        <end position="321"/>
    </location>
</feature>
<dbReference type="AlphaFoldDB" id="A0A0F3IU62"/>
<evidence type="ECO:0000259" key="7">
    <source>
        <dbReference type="PROSITE" id="PS50988"/>
    </source>
</evidence>
<keyword evidence="9" id="KW-1185">Reference proteome</keyword>
<proteinExistence type="inferred from homology"/>
<dbReference type="SUPFAM" id="SSF53300">
    <property type="entry name" value="vWA-like"/>
    <property type="match status" value="1"/>
</dbReference>